<sequence>MNGIDGVDFDWEYSGEPDIDSIPAGSDDDDDHRQLYWPRLYLHWTGFGCYSGRCTQTAGYIANAEIDEIISIKSNVQILFDDDSDLDIIVYNDTQWVGYLTTTTKSTRTTYYKGLNMGGTTEWAIDLEQFVDDPDGLVLLDPDVVDLASLLTNFGGALGLVSGLTGDGSATTLRAGAGGIFSEAGSNVSSDDDNDSTTELTLDTKISDLYTAFYYGVTNALK</sequence>
<dbReference type="GO" id="GO:0004553">
    <property type="term" value="F:hydrolase activity, hydrolyzing O-glycosyl compounds"/>
    <property type="evidence" value="ECO:0007669"/>
    <property type="project" value="InterPro"/>
</dbReference>
<dbReference type="EMBL" id="MNBE01000120">
    <property type="protein sequence ID" value="OKP13966.1"/>
    <property type="molecule type" value="Genomic_DNA"/>
</dbReference>
<dbReference type="STRING" id="1316194.A0A1Q5UNB2"/>
<dbReference type="PROSITE" id="PS01095">
    <property type="entry name" value="GH18_1"/>
    <property type="match status" value="1"/>
</dbReference>
<dbReference type="GO" id="GO:0008061">
    <property type="term" value="F:chitin binding"/>
    <property type="evidence" value="ECO:0007669"/>
    <property type="project" value="UniProtKB-KW"/>
</dbReference>
<dbReference type="PANTHER" id="PTHR47700:SF2">
    <property type="entry name" value="CHITINASE"/>
    <property type="match status" value="1"/>
</dbReference>
<dbReference type="AlphaFoldDB" id="A0A1Q5UNB2"/>
<dbReference type="Gene3D" id="3.10.50.10">
    <property type="match status" value="1"/>
</dbReference>
<protein>
    <recommendedName>
        <fullName evidence="5">Chitinase</fullName>
    </recommendedName>
</protein>
<dbReference type="PANTHER" id="PTHR47700">
    <property type="entry name" value="V CHITINASE, PUTATIVE (AFU_ORTHOLOGUE AFUA_6G13720)-RELATED"/>
    <property type="match status" value="1"/>
</dbReference>
<name>A0A1Q5UNB2_9EURO</name>
<evidence type="ECO:0000313" key="4">
    <source>
        <dbReference type="Proteomes" id="UP000186955"/>
    </source>
</evidence>
<evidence type="ECO:0000256" key="1">
    <source>
        <dbReference type="ARBA" id="ARBA00022669"/>
    </source>
</evidence>
<dbReference type="InterPro" id="IPR001579">
    <property type="entry name" value="Glyco_hydro_18_chit_AS"/>
</dbReference>
<proteinExistence type="predicted"/>
<comment type="caution">
    <text evidence="3">The sequence shown here is derived from an EMBL/GenBank/DDBJ whole genome shotgun (WGS) entry which is preliminary data.</text>
</comment>
<evidence type="ECO:0008006" key="5">
    <source>
        <dbReference type="Google" id="ProtNLM"/>
    </source>
</evidence>
<keyword evidence="4" id="KW-1185">Reference proteome</keyword>
<dbReference type="Proteomes" id="UP000186955">
    <property type="component" value="Unassembled WGS sequence"/>
</dbReference>
<keyword evidence="2" id="KW-0843">Virulence</keyword>
<evidence type="ECO:0000313" key="3">
    <source>
        <dbReference type="EMBL" id="OKP13966.1"/>
    </source>
</evidence>
<dbReference type="SUPFAM" id="SSF51445">
    <property type="entry name" value="(Trans)glycosidases"/>
    <property type="match status" value="1"/>
</dbReference>
<gene>
    <name evidence="3" type="ORF">PENSUB_235</name>
</gene>
<evidence type="ECO:0000256" key="2">
    <source>
        <dbReference type="ARBA" id="ARBA00023026"/>
    </source>
</evidence>
<reference evidence="3 4" key="1">
    <citation type="submission" date="2016-10" db="EMBL/GenBank/DDBJ databases">
        <title>Genome sequence of the ascomycete fungus Penicillium subrubescens.</title>
        <authorList>
            <person name="De Vries R.P."/>
            <person name="Peng M."/>
            <person name="Dilokpimol A."/>
            <person name="Hilden K."/>
            <person name="Makela M.R."/>
            <person name="Grigoriev I."/>
            <person name="Riley R."/>
            <person name="Granchi Z."/>
        </authorList>
    </citation>
    <scope>NUCLEOTIDE SEQUENCE [LARGE SCALE GENOMIC DNA]</scope>
    <source>
        <strain evidence="3 4">CBS 132785</strain>
    </source>
</reference>
<keyword evidence="1" id="KW-0147">Chitin-binding</keyword>
<accession>A0A1Q5UNB2</accession>
<dbReference type="InterPro" id="IPR017853">
    <property type="entry name" value="GH"/>
</dbReference>
<organism evidence="3 4">
    <name type="scientific">Penicillium subrubescens</name>
    <dbReference type="NCBI Taxonomy" id="1316194"/>
    <lineage>
        <taxon>Eukaryota</taxon>
        <taxon>Fungi</taxon>
        <taxon>Dikarya</taxon>
        <taxon>Ascomycota</taxon>
        <taxon>Pezizomycotina</taxon>
        <taxon>Eurotiomycetes</taxon>
        <taxon>Eurotiomycetidae</taxon>
        <taxon>Eurotiales</taxon>
        <taxon>Aspergillaceae</taxon>
        <taxon>Penicillium</taxon>
    </lineage>
</organism>
<dbReference type="GO" id="GO:0005975">
    <property type="term" value="P:carbohydrate metabolic process"/>
    <property type="evidence" value="ECO:0007669"/>
    <property type="project" value="InterPro"/>
</dbReference>
<dbReference type="InterPro" id="IPR053214">
    <property type="entry name" value="LysM12-like"/>
</dbReference>
<dbReference type="InterPro" id="IPR029070">
    <property type="entry name" value="Chitinase_insertion_sf"/>
</dbReference>